<sequence length="194" mass="22556">MFKFSSLRIYSSNTLIIRTLWEIPVICYLGLSYWQIDVAHIVQHIIICLMLFNLRHVVTHLINWSKYKSPQFIANSFTLPAHCPQIDLAIIHSTTHGRYAVDTSGIIHSWPDTLQESVRYLSEKEYVRVNKSFLVAYKVIADFIPENASEATSVSRNKRVFLLALTVPFKKPVYTTYKNGVQLKRNWQRLSPKK</sequence>
<dbReference type="EMBL" id="SNWM01000002">
    <property type="protein sequence ID" value="TDO22398.1"/>
    <property type="molecule type" value="Genomic_DNA"/>
</dbReference>
<dbReference type="AlphaFoldDB" id="A0A4V3C3K2"/>
<evidence type="ECO:0000313" key="1">
    <source>
        <dbReference type="EMBL" id="TDO22398.1"/>
    </source>
</evidence>
<accession>A0A4V3C3K2</accession>
<evidence type="ECO:0000313" key="2">
    <source>
        <dbReference type="Proteomes" id="UP000295499"/>
    </source>
</evidence>
<name>A0A4V3C3K2_9SPHI</name>
<dbReference type="Proteomes" id="UP000295499">
    <property type="component" value="Unassembled WGS sequence"/>
</dbReference>
<comment type="caution">
    <text evidence="1">The sequence shown here is derived from an EMBL/GenBank/DDBJ whole genome shotgun (WGS) entry which is preliminary data.</text>
</comment>
<reference evidence="1 2" key="1">
    <citation type="submission" date="2019-03" db="EMBL/GenBank/DDBJ databases">
        <title>Genomic Encyclopedia of Archaeal and Bacterial Type Strains, Phase II (KMG-II): from individual species to whole genera.</title>
        <authorList>
            <person name="Goeker M."/>
        </authorList>
    </citation>
    <scope>NUCLEOTIDE SEQUENCE [LARGE SCALE GENOMIC DNA]</scope>
    <source>
        <strain evidence="1 2">DSM 19034</strain>
    </source>
</reference>
<protein>
    <recommendedName>
        <fullName evidence="3">LytTr DNA-binding domain-containing protein</fullName>
    </recommendedName>
</protein>
<evidence type="ECO:0008006" key="3">
    <source>
        <dbReference type="Google" id="ProtNLM"/>
    </source>
</evidence>
<gene>
    <name evidence="1" type="ORF">CLV32_1371</name>
</gene>
<proteinExistence type="predicted"/>
<organism evidence="1 2">
    <name type="scientific">Pedobacter duraquae</name>
    <dbReference type="NCBI Taxonomy" id="425511"/>
    <lineage>
        <taxon>Bacteria</taxon>
        <taxon>Pseudomonadati</taxon>
        <taxon>Bacteroidota</taxon>
        <taxon>Sphingobacteriia</taxon>
        <taxon>Sphingobacteriales</taxon>
        <taxon>Sphingobacteriaceae</taxon>
        <taxon>Pedobacter</taxon>
    </lineage>
</organism>
<keyword evidence="2" id="KW-1185">Reference proteome</keyword>